<accession>A0A0C3Q8R0</accession>
<evidence type="ECO:0000256" key="1">
    <source>
        <dbReference type="SAM" id="MobiDB-lite"/>
    </source>
</evidence>
<protein>
    <submittedName>
        <fullName evidence="2">Uncharacterized protein</fullName>
    </submittedName>
</protein>
<dbReference type="EMBL" id="KN823183">
    <property type="protein sequence ID" value="KIO20184.1"/>
    <property type="molecule type" value="Genomic_DNA"/>
</dbReference>
<dbReference type="Proteomes" id="UP000054248">
    <property type="component" value="Unassembled WGS sequence"/>
</dbReference>
<feature type="region of interest" description="Disordered" evidence="1">
    <location>
        <begin position="306"/>
        <end position="325"/>
    </location>
</feature>
<reference evidence="3" key="2">
    <citation type="submission" date="2015-01" db="EMBL/GenBank/DDBJ databases">
        <title>Evolutionary Origins and Diversification of the Mycorrhizal Mutualists.</title>
        <authorList>
            <consortium name="DOE Joint Genome Institute"/>
            <consortium name="Mycorrhizal Genomics Consortium"/>
            <person name="Kohler A."/>
            <person name="Kuo A."/>
            <person name="Nagy L.G."/>
            <person name="Floudas D."/>
            <person name="Copeland A."/>
            <person name="Barry K.W."/>
            <person name="Cichocki N."/>
            <person name="Veneault-Fourrey C."/>
            <person name="LaButti K."/>
            <person name="Lindquist E.A."/>
            <person name="Lipzen A."/>
            <person name="Lundell T."/>
            <person name="Morin E."/>
            <person name="Murat C."/>
            <person name="Riley R."/>
            <person name="Ohm R."/>
            <person name="Sun H."/>
            <person name="Tunlid A."/>
            <person name="Henrissat B."/>
            <person name="Grigoriev I.V."/>
            <person name="Hibbett D.S."/>
            <person name="Martin F."/>
        </authorList>
    </citation>
    <scope>NUCLEOTIDE SEQUENCE [LARGE SCALE GENOMIC DNA]</scope>
    <source>
        <strain evidence="3">MUT 4182</strain>
    </source>
</reference>
<proteinExistence type="predicted"/>
<organism evidence="2 3">
    <name type="scientific">Tulasnella calospora MUT 4182</name>
    <dbReference type="NCBI Taxonomy" id="1051891"/>
    <lineage>
        <taxon>Eukaryota</taxon>
        <taxon>Fungi</taxon>
        <taxon>Dikarya</taxon>
        <taxon>Basidiomycota</taxon>
        <taxon>Agaricomycotina</taxon>
        <taxon>Agaricomycetes</taxon>
        <taxon>Cantharellales</taxon>
        <taxon>Tulasnellaceae</taxon>
        <taxon>Tulasnella</taxon>
    </lineage>
</organism>
<keyword evidence="3" id="KW-1185">Reference proteome</keyword>
<name>A0A0C3Q8R0_9AGAM</name>
<evidence type="ECO:0000313" key="3">
    <source>
        <dbReference type="Proteomes" id="UP000054248"/>
    </source>
</evidence>
<dbReference type="AlphaFoldDB" id="A0A0C3Q8R0"/>
<gene>
    <name evidence="2" type="ORF">M407DRAFT_30143</name>
</gene>
<sequence length="401" mass="44149">MSKESCKKPKSGIWLEIPSEFWPPELADVVGDNPMEAEFVSTVSPNRQVIPMRKSEKHRRLTNLKPKRNHQSVICAEGGWRRAASGGLLSTEQVFPESIPWEQESGIERSMENNDHDRQSNIFGVSEDDFEAELGNEDDLDQFHKWIQQEAWSFLTNNDVEEVSPLNLSAQGSVFEIADIVQPSVLLLWESPVEEMETSGLGHWTSKSMFEDPVLDLKTAEMPGSEVGKGMNHGKQVATSSRVVGAINIVEQSMQDPNNKENDSDNTENSDATVIEEEEHPPKDFIASTTPTPSLVPTLAAPLAAPAPSLQPLPPLQRSLKSSQPHHSIPQDLVLVQQTIETLEGLLHDRTVDLVFCGRLVAMLAFLQLFLAIGPRDGGWKKASLAAAVSAGSGPWVAKQL</sequence>
<reference evidence="2 3" key="1">
    <citation type="submission" date="2014-04" db="EMBL/GenBank/DDBJ databases">
        <authorList>
            <consortium name="DOE Joint Genome Institute"/>
            <person name="Kuo A."/>
            <person name="Girlanda M."/>
            <person name="Perotto S."/>
            <person name="Kohler A."/>
            <person name="Nagy L.G."/>
            <person name="Floudas D."/>
            <person name="Copeland A."/>
            <person name="Barry K.W."/>
            <person name="Cichocki N."/>
            <person name="Veneault-Fourrey C."/>
            <person name="LaButti K."/>
            <person name="Lindquist E.A."/>
            <person name="Lipzen A."/>
            <person name="Lundell T."/>
            <person name="Morin E."/>
            <person name="Murat C."/>
            <person name="Sun H."/>
            <person name="Tunlid A."/>
            <person name="Henrissat B."/>
            <person name="Grigoriev I.V."/>
            <person name="Hibbett D.S."/>
            <person name="Martin F."/>
            <person name="Nordberg H.P."/>
            <person name="Cantor M.N."/>
            <person name="Hua S.X."/>
        </authorList>
    </citation>
    <scope>NUCLEOTIDE SEQUENCE [LARGE SCALE GENOMIC DNA]</scope>
    <source>
        <strain evidence="2 3">MUT 4182</strain>
    </source>
</reference>
<dbReference type="HOGENOM" id="CLU_687337_0_0_1"/>
<feature type="compositionally biased region" description="Low complexity" evidence="1">
    <location>
        <begin position="316"/>
        <end position="325"/>
    </location>
</feature>
<evidence type="ECO:0000313" key="2">
    <source>
        <dbReference type="EMBL" id="KIO20184.1"/>
    </source>
</evidence>